<evidence type="ECO:0000256" key="4">
    <source>
        <dbReference type="ARBA" id="ARBA00022679"/>
    </source>
</evidence>
<comment type="catalytic activity">
    <reaction evidence="12">
        <text>L-threonyl-[protein] + ATP = O-phospho-L-threonyl-[protein] + ADP + H(+)</text>
        <dbReference type="Rhea" id="RHEA:46608"/>
        <dbReference type="Rhea" id="RHEA-COMP:11060"/>
        <dbReference type="Rhea" id="RHEA-COMP:11605"/>
        <dbReference type="ChEBI" id="CHEBI:15378"/>
        <dbReference type="ChEBI" id="CHEBI:30013"/>
        <dbReference type="ChEBI" id="CHEBI:30616"/>
        <dbReference type="ChEBI" id="CHEBI:61977"/>
        <dbReference type="ChEBI" id="CHEBI:456216"/>
        <dbReference type="EC" id="2.7.11.22"/>
    </reaction>
</comment>
<dbReference type="HOGENOM" id="CLU_000288_181_1_1"/>
<proteinExistence type="inferred from homology"/>
<reference evidence="18" key="1">
    <citation type="journal article" date="2006" name="PLoS Biol.">
        <title>Macronuclear genome sequence of the ciliate Tetrahymena thermophila, a model eukaryote.</title>
        <authorList>
            <person name="Eisen J.A."/>
            <person name="Coyne R.S."/>
            <person name="Wu M."/>
            <person name="Wu D."/>
            <person name="Thiagarajan M."/>
            <person name="Wortman J.R."/>
            <person name="Badger J.H."/>
            <person name="Ren Q."/>
            <person name="Amedeo P."/>
            <person name="Jones K.M."/>
            <person name="Tallon L.J."/>
            <person name="Delcher A.L."/>
            <person name="Salzberg S.L."/>
            <person name="Silva J.C."/>
            <person name="Haas B.J."/>
            <person name="Majoros W.H."/>
            <person name="Farzad M."/>
            <person name="Carlton J.M."/>
            <person name="Smith R.K. Jr."/>
            <person name="Garg J."/>
            <person name="Pearlman R.E."/>
            <person name="Karrer K.M."/>
            <person name="Sun L."/>
            <person name="Manning G."/>
            <person name="Elde N.C."/>
            <person name="Turkewitz A.P."/>
            <person name="Asai D.J."/>
            <person name="Wilkes D.E."/>
            <person name="Wang Y."/>
            <person name="Cai H."/>
            <person name="Collins K."/>
            <person name="Stewart B.A."/>
            <person name="Lee S.R."/>
            <person name="Wilamowska K."/>
            <person name="Weinberg Z."/>
            <person name="Ruzzo W.L."/>
            <person name="Wloga D."/>
            <person name="Gaertig J."/>
            <person name="Frankel J."/>
            <person name="Tsao C.-C."/>
            <person name="Gorovsky M.A."/>
            <person name="Keeling P.J."/>
            <person name="Waller R.F."/>
            <person name="Patron N.J."/>
            <person name="Cherry J.M."/>
            <person name="Stover N.A."/>
            <person name="Krieger C.J."/>
            <person name="del Toro C."/>
            <person name="Ryder H.F."/>
            <person name="Williamson S.C."/>
            <person name="Barbeau R.A."/>
            <person name="Hamilton E.P."/>
            <person name="Orias E."/>
        </authorList>
    </citation>
    <scope>NUCLEOTIDE SEQUENCE [LARGE SCALE GENOMIC DNA]</scope>
    <source>
        <strain evidence="18">SB210</strain>
    </source>
</reference>
<dbReference type="OMA" id="FEMSVQT"/>
<comment type="similarity">
    <text evidence="1">Belongs to the protein kinase superfamily. CMGC Ser/Thr protein kinase family. CDC2/CDKX subfamily.</text>
</comment>
<accession>I7LVJ4</accession>
<dbReference type="Pfam" id="PF00069">
    <property type="entry name" value="Pkinase"/>
    <property type="match status" value="1"/>
</dbReference>
<feature type="domain" description="Protein kinase" evidence="16">
    <location>
        <begin position="11"/>
        <end position="303"/>
    </location>
</feature>
<evidence type="ECO:0000256" key="5">
    <source>
        <dbReference type="ARBA" id="ARBA00022741"/>
    </source>
</evidence>
<evidence type="ECO:0000259" key="16">
    <source>
        <dbReference type="PROSITE" id="PS50011"/>
    </source>
</evidence>
<dbReference type="EMBL" id="GG662651">
    <property type="protein sequence ID" value="EAR98347.1"/>
    <property type="molecule type" value="Genomic_DNA"/>
</dbReference>
<evidence type="ECO:0000256" key="1">
    <source>
        <dbReference type="ARBA" id="ARBA00006485"/>
    </source>
</evidence>
<dbReference type="FunFam" id="1.10.510.10:FF:000611">
    <property type="entry name" value="CMGC family protein kinase"/>
    <property type="match status" value="1"/>
</dbReference>
<sequence>MLTYQNFQTRYVQLEKLGEGTYGVVFKAQDMQTQQLVAIKQIRIDPNEDEGVPSTTLREISILKKLKHKNIVKLLDVYVFPEAQKVSLVFEYYPQDLRGYLKQLQQKNQKEIPLSFYQNQFRQIIEGVDYCHSQGILHRDLKPQNILVSSTGEIKIADFGLARAFNYPLKELTKDIVTLWYRSTELLLGESQYDIAIDMWSVGCILAEFVTFKPLFMGDSQIDQLFKIFQFSGTPNGVIWPNVKKYIDFKQTFPKFLPSNTLRIDPRFKEQIRNEGIELIESLLQIVPEKRLNSDEALKAPFFKLTQ</sequence>
<dbReference type="OrthoDB" id="430566at2759"/>
<dbReference type="PROSITE" id="PS00108">
    <property type="entry name" value="PROTEIN_KINASE_ST"/>
    <property type="match status" value="1"/>
</dbReference>
<comment type="subunit">
    <text evidence="8">May form a complex composed of at least the catalytic subunit CRK2 and a cyclin.</text>
</comment>
<dbReference type="GO" id="GO:0005524">
    <property type="term" value="F:ATP binding"/>
    <property type="evidence" value="ECO:0007669"/>
    <property type="project" value="UniProtKB-UniRule"/>
</dbReference>
<evidence type="ECO:0000256" key="14">
    <source>
        <dbReference type="PROSITE-ProRule" id="PRU10141"/>
    </source>
</evidence>
<dbReference type="GO" id="GO:0000307">
    <property type="term" value="C:cyclin-dependent protein kinase holoenzyme complex"/>
    <property type="evidence" value="ECO:0007669"/>
    <property type="project" value="TreeGrafter"/>
</dbReference>
<evidence type="ECO:0000256" key="12">
    <source>
        <dbReference type="ARBA" id="ARBA00047811"/>
    </source>
</evidence>
<evidence type="ECO:0000256" key="6">
    <source>
        <dbReference type="ARBA" id="ARBA00022777"/>
    </source>
</evidence>
<dbReference type="GO" id="GO:0005737">
    <property type="term" value="C:cytoplasm"/>
    <property type="evidence" value="ECO:0007669"/>
    <property type="project" value="TreeGrafter"/>
</dbReference>
<dbReference type="PANTHER" id="PTHR24056:SF254">
    <property type="entry name" value="CYCLIN-DEPENDENT KINASE 2"/>
    <property type="match status" value="1"/>
</dbReference>
<dbReference type="GO" id="GO:0005634">
    <property type="term" value="C:nucleus"/>
    <property type="evidence" value="ECO:0007669"/>
    <property type="project" value="TreeGrafter"/>
</dbReference>
<comment type="catalytic activity">
    <reaction evidence="13">
        <text>L-seryl-[protein] + ATP = O-phospho-L-seryl-[protein] + ADP + H(+)</text>
        <dbReference type="Rhea" id="RHEA:17989"/>
        <dbReference type="Rhea" id="RHEA-COMP:9863"/>
        <dbReference type="Rhea" id="RHEA-COMP:11604"/>
        <dbReference type="ChEBI" id="CHEBI:15378"/>
        <dbReference type="ChEBI" id="CHEBI:29999"/>
        <dbReference type="ChEBI" id="CHEBI:30616"/>
        <dbReference type="ChEBI" id="CHEBI:83421"/>
        <dbReference type="ChEBI" id="CHEBI:456216"/>
        <dbReference type="EC" id="2.7.11.22"/>
    </reaction>
</comment>
<dbReference type="SUPFAM" id="SSF56112">
    <property type="entry name" value="Protein kinase-like (PK-like)"/>
    <property type="match status" value="1"/>
</dbReference>
<dbReference type="RefSeq" id="XP_001018592.1">
    <property type="nucleotide sequence ID" value="XM_001018592.1"/>
</dbReference>
<dbReference type="InterPro" id="IPR017441">
    <property type="entry name" value="Protein_kinase_ATP_BS"/>
</dbReference>
<dbReference type="PANTHER" id="PTHR24056">
    <property type="entry name" value="CELL DIVISION PROTEIN KINASE"/>
    <property type="match status" value="1"/>
</dbReference>
<evidence type="ECO:0000256" key="3">
    <source>
        <dbReference type="ARBA" id="ARBA00022527"/>
    </source>
</evidence>
<dbReference type="PROSITE" id="PS00107">
    <property type="entry name" value="PROTEIN_KINASE_ATP"/>
    <property type="match status" value="1"/>
</dbReference>
<name>I7LVJ4_TETTS</name>
<dbReference type="InterPro" id="IPR000719">
    <property type="entry name" value="Prot_kinase_dom"/>
</dbReference>
<dbReference type="EC" id="2.7.11.22" evidence="2"/>
<dbReference type="FunFam" id="3.30.200.20:FF:000375">
    <property type="entry name" value="Cell division related protein kinase 2"/>
    <property type="match status" value="1"/>
</dbReference>
<dbReference type="GO" id="GO:0007165">
    <property type="term" value="P:signal transduction"/>
    <property type="evidence" value="ECO:0007669"/>
    <property type="project" value="TreeGrafter"/>
</dbReference>
<keyword evidence="4" id="KW-0808">Transferase</keyword>
<evidence type="ECO:0000256" key="13">
    <source>
        <dbReference type="ARBA" id="ARBA00048367"/>
    </source>
</evidence>
<dbReference type="GO" id="GO:0010389">
    <property type="term" value="P:regulation of G2/M transition of mitotic cell cycle"/>
    <property type="evidence" value="ECO:0007669"/>
    <property type="project" value="TreeGrafter"/>
</dbReference>
<dbReference type="InterPro" id="IPR008271">
    <property type="entry name" value="Ser/Thr_kinase_AS"/>
</dbReference>
<dbReference type="PROSITE" id="PS50011">
    <property type="entry name" value="PROTEIN_KINASE_DOM"/>
    <property type="match status" value="1"/>
</dbReference>
<dbReference type="SMART" id="SM00220">
    <property type="entry name" value="S_TKc"/>
    <property type="match status" value="1"/>
</dbReference>
<dbReference type="GO" id="GO:0030332">
    <property type="term" value="F:cyclin binding"/>
    <property type="evidence" value="ECO:0007669"/>
    <property type="project" value="TreeGrafter"/>
</dbReference>
<dbReference type="KEGG" id="tet:TTHERM_00286770"/>
<dbReference type="InterPro" id="IPR050108">
    <property type="entry name" value="CDK"/>
</dbReference>
<evidence type="ECO:0000256" key="9">
    <source>
        <dbReference type="ARBA" id="ARBA00039612"/>
    </source>
</evidence>
<evidence type="ECO:0000256" key="10">
    <source>
        <dbReference type="ARBA" id="ARBA00041902"/>
    </source>
</evidence>
<feature type="binding site" evidence="14">
    <location>
        <position position="40"/>
    </location>
    <ligand>
        <name>ATP</name>
        <dbReference type="ChEBI" id="CHEBI:30616"/>
    </ligand>
</feature>
<evidence type="ECO:0000313" key="17">
    <source>
        <dbReference type="EMBL" id="EAR98347.1"/>
    </source>
</evidence>
<organism evidence="17 18">
    <name type="scientific">Tetrahymena thermophila (strain SB210)</name>
    <dbReference type="NCBI Taxonomy" id="312017"/>
    <lineage>
        <taxon>Eukaryota</taxon>
        <taxon>Sar</taxon>
        <taxon>Alveolata</taxon>
        <taxon>Ciliophora</taxon>
        <taxon>Intramacronucleata</taxon>
        <taxon>Oligohymenophorea</taxon>
        <taxon>Hymenostomatida</taxon>
        <taxon>Tetrahymenina</taxon>
        <taxon>Tetrahymenidae</taxon>
        <taxon>Tetrahymena</taxon>
    </lineage>
</organism>
<gene>
    <name evidence="17" type="ORF">TTHERM_00286770</name>
</gene>
<dbReference type="Gene3D" id="3.30.200.20">
    <property type="entry name" value="Phosphorylase Kinase, domain 1"/>
    <property type="match status" value="1"/>
</dbReference>
<dbReference type="GeneID" id="7834486"/>
<evidence type="ECO:0000256" key="11">
    <source>
        <dbReference type="ARBA" id="ARBA00042858"/>
    </source>
</evidence>
<dbReference type="Gene3D" id="1.10.510.10">
    <property type="entry name" value="Transferase(Phosphotransferase) domain 1"/>
    <property type="match status" value="1"/>
</dbReference>
<evidence type="ECO:0000256" key="7">
    <source>
        <dbReference type="ARBA" id="ARBA00022840"/>
    </source>
</evidence>
<keyword evidence="7 14" id="KW-0067">ATP-binding</keyword>
<keyword evidence="18" id="KW-1185">Reference proteome</keyword>
<dbReference type="InParanoid" id="I7LVJ4"/>
<dbReference type="eggNOG" id="KOG0594">
    <property type="taxonomic scope" value="Eukaryota"/>
</dbReference>
<dbReference type="AlphaFoldDB" id="I7LVJ4"/>
<dbReference type="CDD" id="cd07829">
    <property type="entry name" value="STKc_CDK_like"/>
    <property type="match status" value="1"/>
</dbReference>
<dbReference type="STRING" id="312017.I7LVJ4"/>
<dbReference type="GO" id="GO:0004693">
    <property type="term" value="F:cyclin-dependent protein serine/threonine kinase activity"/>
    <property type="evidence" value="ECO:0007669"/>
    <property type="project" value="UniProtKB-EC"/>
</dbReference>
<keyword evidence="6 17" id="KW-0418">Kinase</keyword>
<evidence type="ECO:0000256" key="2">
    <source>
        <dbReference type="ARBA" id="ARBA00012425"/>
    </source>
</evidence>
<keyword evidence="5 14" id="KW-0547">Nucleotide-binding</keyword>
<keyword evidence="3 15" id="KW-0723">Serine/threonine-protein kinase</keyword>
<dbReference type="Proteomes" id="UP000009168">
    <property type="component" value="Unassembled WGS sequence"/>
</dbReference>
<protein>
    <recommendedName>
        <fullName evidence="9">Cyclin-dependent kinase 2 homolog</fullName>
        <ecNumber evidence="2">2.7.11.22</ecNumber>
    </recommendedName>
    <alternativeName>
        <fullName evidence="10">Cell division control protein 2 homolog</fullName>
    </alternativeName>
    <alternativeName>
        <fullName evidence="11">cdc2-related kinase 2</fullName>
    </alternativeName>
</protein>
<evidence type="ECO:0000313" key="18">
    <source>
        <dbReference type="Proteomes" id="UP000009168"/>
    </source>
</evidence>
<dbReference type="GO" id="GO:0000082">
    <property type="term" value="P:G1/S transition of mitotic cell cycle"/>
    <property type="evidence" value="ECO:0007669"/>
    <property type="project" value="TreeGrafter"/>
</dbReference>
<dbReference type="InterPro" id="IPR011009">
    <property type="entry name" value="Kinase-like_dom_sf"/>
</dbReference>
<evidence type="ECO:0000256" key="8">
    <source>
        <dbReference type="ARBA" id="ARBA00038543"/>
    </source>
</evidence>
<evidence type="ECO:0000256" key="15">
    <source>
        <dbReference type="RuleBase" id="RU000304"/>
    </source>
</evidence>
<dbReference type="GO" id="GO:0010468">
    <property type="term" value="P:regulation of gene expression"/>
    <property type="evidence" value="ECO:0007669"/>
    <property type="project" value="TreeGrafter"/>
</dbReference>